<dbReference type="OrthoDB" id="755951at2759"/>
<dbReference type="GeneID" id="27903679"/>
<organism evidence="7 8">
    <name type="scientific">Sphaerulina musiva (strain SO2202)</name>
    <name type="common">Poplar stem canker fungus</name>
    <name type="synonym">Septoria musiva</name>
    <dbReference type="NCBI Taxonomy" id="692275"/>
    <lineage>
        <taxon>Eukaryota</taxon>
        <taxon>Fungi</taxon>
        <taxon>Dikarya</taxon>
        <taxon>Ascomycota</taxon>
        <taxon>Pezizomycotina</taxon>
        <taxon>Dothideomycetes</taxon>
        <taxon>Dothideomycetidae</taxon>
        <taxon>Mycosphaerellales</taxon>
        <taxon>Mycosphaerellaceae</taxon>
        <taxon>Sphaerulina</taxon>
    </lineage>
</organism>
<evidence type="ECO:0000313" key="8">
    <source>
        <dbReference type="Proteomes" id="UP000016931"/>
    </source>
</evidence>
<dbReference type="GO" id="GO:0005946">
    <property type="term" value="C:alpha,alpha-trehalose-phosphate synthase complex (UDP-forming)"/>
    <property type="evidence" value="ECO:0007669"/>
    <property type="project" value="TreeGrafter"/>
</dbReference>
<name>M3D0A4_SPHMS</name>
<evidence type="ECO:0000313" key="7">
    <source>
        <dbReference type="EMBL" id="EMF09913.1"/>
    </source>
</evidence>
<dbReference type="GO" id="GO:0003825">
    <property type="term" value="F:alpha,alpha-trehalose-phosphate synthase (UDP-forming) activity"/>
    <property type="evidence" value="ECO:0007669"/>
    <property type="project" value="TreeGrafter"/>
</dbReference>
<dbReference type="OMA" id="TSWDKRR"/>
<dbReference type="AlphaFoldDB" id="M3D0A4"/>
<evidence type="ECO:0000256" key="5">
    <source>
        <dbReference type="ARBA" id="ARBA00022553"/>
    </source>
</evidence>
<dbReference type="Proteomes" id="UP000016931">
    <property type="component" value="Unassembled WGS sequence"/>
</dbReference>
<dbReference type="GO" id="GO:0004805">
    <property type="term" value="F:trehalose-phosphatase activity"/>
    <property type="evidence" value="ECO:0007669"/>
    <property type="project" value="TreeGrafter"/>
</dbReference>
<dbReference type="PANTHER" id="PTHR10788">
    <property type="entry name" value="TREHALOSE-6-PHOSPHATE SYNTHASE"/>
    <property type="match status" value="1"/>
</dbReference>
<dbReference type="Gene3D" id="3.30.70.1020">
    <property type="entry name" value="Trehalose-6-phosphate phosphatase related protein, domain 2"/>
    <property type="match status" value="1"/>
</dbReference>
<dbReference type="HOGENOM" id="CLU_002351_2_2_1"/>
<dbReference type="RefSeq" id="XP_016758034.1">
    <property type="nucleotide sequence ID" value="XM_016906542.1"/>
</dbReference>
<dbReference type="GO" id="GO:0030234">
    <property type="term" value="F:enzyme regulator activity"/>
    <property type="evidence" value="ECO:0007669"/>
    <property type="project" value="UniProtKB-ARBA"/>
</dbReference>
<dbReference type="InterPro" id="IPR003337">
    <property type="entry name" value="Trehalose_PPase"/>
</dbReference>
<sequence length="935" mass="104563">MATNLTVSLFLPNTISFNDLPAKERRRAAPPFKLHQRISSANELPTNSSSILGGLTPPLTTASQVASANEQFFTPGSIDAAKRLFARPGDPRSLLRSDVHAEWGSQAIFNQPRSRAGPLPSASIQDFAAAYDKYKEEEDRKKRMSTRRVTRGSPGQLQASRSGSSERGFEGQSWTVQPAIHGNGGLVNAIRETSEIDPSNNQPADTTWIGTLGMPTDALPESTKDEIHDVLLNDHQSVAVYCSDKDIDGHYAHYCKTILWPIMHYQVPDHPKSKAYADHSWEFYRNVNQAFADQVVSSYKRGDTIWVHDYHLLLVPGMVREKLPDAKIGFFLHTAFPSSEVFRCLSTRKELLNGMLGANLIGFQTEEYASHFLQTCSRLLAVETTADGVQIDEHFVNVTSVPVGINPPLFDKALADEEVRGWISTIKKKYEGKKLLVARDRLDHVHGVRQKLLAYELFLNRYPEWRDKVVMIQVATSTNEQSELLAAVSDIHTRIDSVHSTLAHQPLVFLKQDLAFPQYIALLTVADGLMVSALRDGMNLTPHEFIYCQKKYGPLILSEFTGSAAALGSNFLSINPWDFSGMADSIKQALEMDEAEKQRRWNYLHEVVLKKTGANWMRQLTKQLNIVYEEHNQHASASVPRLNVSTLAEKYKTAENRLFIIDYEGTLAPHKTSSGIPLGSPARVVETLTDIMVDPKNIVYVMSGRKPDELDNHFRTLPKAGLIAENGCFVREFGVENNVWTSFVDLNEVDRWKSQVRGILGYYSDRLEDSYIEERHCSLLFRYEKSADQEAAVRFAGECADQINGACKSMHIHAVPIKHAVLVEQEDFSKGTAASHVFDTLCEQSKGLSAPDFMVVAGDDREDEVIFKWANELGKVGKVKDVFTVTVGKRNTLAQATLTQGSTGLLTVLQKLAKISSDMLPPDYFTMPRNKTFPN</sequence>
<dbReference type="InterPro" id="IPR001830">
    <property type="entry name" value="Glyco_trans_20"/>
</dbReference>
<accession>M3D0A4</accession>
<dbReference type="NCBIfam" id="TIGR01484">
    <property type="entry name" value="HAD-SF-IIB"/>
    <property type="match status" value="1"/>
</dbReference>
<dbReference type="GO" id="GO:0005829">
    <property type="term" value="C:cytosol"/>
    <property type="evidence" value="ECO:0007669"/>
    <property type="project" value="TreeGrafter"/>
</dbReference>
<keyword evidence="7" id="KW-0808">Transferase</keyword>
<dbReference type="InterPro" id="IPR023214">
    <property type="entry name" value="HAD_sf"/>
</dbReference>
<keyword evidence="8" id="KW-1185">Reference proteome</keyword>
<dbReference type="SUPFAM" id="SSF53756">
    <property type="entry name" value="UDP-Glycosyltransferase/glycogen phosphorylase"/>
    <property type="match status" value="1"/>
</dbReference>
<evidence type="ECO:0000256" key="6">
    <source>
        <dbReference type="SAM" id="MobiDB-lite"/>
    </source>
</evidence>
<feature type="region of interest" description="Disordered" evidence="6">
    <location>
        <begin position="135"/>
        <end position="181"/>
    </location>
</feature>
<evidence type="ECO:0000256" key="4">
    <source>
        <dbReference type="ARBA" id="ARBA00022490"/>
    </source>
</evidence>
<comment type="similarity">
    <text evidence="2">In the N-terminal section; belongs to the glycosyltransferase 20 family.</text>
</comment>
<dbReference type="InterPro" id="IPR006379">
    <property type="entry name" value="HAD-SF_hydro_IIB"/>
</dbReference>
<dbReference type="CDD" id="cd03788">
    <property type="entry name" value="GT20_TPS"/>
    <property type="match status" value="1"/>
</dbReference>
<proteinExistence type="inferred from homology"/>
<evidence type="ECO:0000256" key="1">
    <source>
        <dbReference type="ARBA" id="ARBA00004496"/>
    </source>
</evidence>
<feature type="compositionally biased region" description="Low complexity" evidence="6">
    <location>
        <begin position="160"/>
        <end position="173"/>
    </location>
</feature>
<keyword evidence="5" id="KW-0597">Phosphoprotein</keyword>
<evidence type="ECO:0000256" key="3">
    <source>
        <dbReference type="ARBA" id="ARBA00006330"/>
    </source>
</evidence>
<dbReference type="FunFam" id="3.40.50.2000:FF:000036">
    <property type="entry name" value="Alpha,alpha-trehalose-phosphate synthase subunit Tps2"/>
    <property type="match status" value="1"/>
</dbReference>
<reference evidence="7 8" key="1">
    <citation type="journal article" date="2012" name="PLoS Pathog.">
        <title>Diverse lifestyles and strategies of plant pathogenesis encoded in the genomes of eighteen Dothideomycetes fungi.</title>
        <authorList>
            <person name="Ohm R.A."/>
            <person name="Feau N."/>
            <person name="Henrissat B."/>
            <person name="Schoch C.L."/>
            <person name="Horwitz B.A."/>
            <person name="Barry K.W."/>
            <person name="Condon B.J."/>
            <person name="Copeland A.C."/>
            <person name="Dhillon B."/>
            <person name="Glaser F."/>
            <person name="Hesse C.N."/>
            <person name="Kosti I."/>
            <person name="LaButti K."/>
            <person name="Lindquist E.A."/>
            <person name="Lucas S."/>
            <person name="Salamov A.A."/>
            <person name="Bradshaw R.E."/>
            <person name="Ciuffetti L."/>
            <person name="Hamelin R.C."/>
            <person name="Kema G.H.J."/>
            <person name="Lawrence C."/>
            <person name="Scott J.A."/>
            <person name="Spatafora J.W."/>
            <person name="Turgeon B.G."/>
            <person name="de Wit P.J.G.M."/>
            <person name="Zhong S."/>
            <person name="Goodwin S.B."/>
            <person name="Grigoriev I.V."/>
        </authorList>
    </citation>
    <scope>NUCLEOTIDE SEQUENCE [LARGE SCALE GENOMIC DNA]</scope>
    <source>
        <strain evidence="7 8">SO2202</strain>
    </source>
</reference>
<dbReference type="PANTHER" id="PTHR10788:SF15">
    <property type="entry name" value="TREHALOSE SYNTHASE COMPLEX REGULATORY SUBUNIT TPS3-RELATED"/>
    <property type="match status" value="1"/>
</dbReference>
<dbReference type="EMBL" id="KB456268">
    <property type="protein sequence ID" value="EMF09913.1"/>
    <property type="molecule type" value="Genomic_DNA"/>
</dbReference>
<keyword evidence="4" id="KW-0963">Cytoplasm</keyword>
<comment type="similarity">
    <text evidence="3">In the C-terminal section; belongs to the trehalose phosphatase family.</text>
</comment>
<dbReference type="Pfam" id="PF00982">
    <property type="entry name" value="Glyco_transf_20"/>
    <property type="match status" value="1"/>
</dbReference>
<evidence type="ECO:0000256" key="2">
    <source>
        <dbReference type="ARBA" id="ARBA00005409"/>
    </source>
</evidence>
<protein>
    <submittedName>
        <fullName evidence="7">Glycosyltransferase family 20 protein</fullName>
    </submittedName>
</protein>
<dbReference type="Gene3D" id="3.40.50.2000">
    <property type="entry name" value="Glycogen Phosphorylase B"/>
    <property type="match status" value="2"/>
</dbReference>
<dbReference type="Gene3D" id="3.40.50.1000">
    <property type="entry name" value="HAD superfamily/HAD-like"/>
    <property type="match status" value="1"/>
</dbReference>
<dbReference type="InterPro" id="IPR036412">
    <property type="entry name" value="HAD-like_sf"/>
</dbReference>
<comment type="subcellular location">
    <subcellularLocation>
        <location evidence="1">Cytoplasm</location>
    </subcellularLocation>
</comment>
<dbReference type="STRING" id="692275.M3D0A4"/>
<dbReference type="FunFam" id="3.40.50.2000:FF:000099">
    <property type="entry name" value="Alpha,alpha-trehalose phosphate synthase subunit, putative"/>
    <property type="match status" value="1"/>
</dbReference>
<gene>
    <name evidence="7" type="ORF">SEPMUDRAFT_151015</name>
</gene>
<dbReference type="eggNOG" id="KOG1050">
    <property type="taxonomic scope" value="Eukaryota"/>
</dbReference>
<dbReference type="GO" id="GO:0005992">
    <property type="term" value="P:trehalose biosynthetic process"/>
    <property type="evidence" value="ECO:0007669"/>
    <property type="project" value="InterPro"/>
</dbReference>
<dbReference type="SUPFAM" id="SSF56784">
    <property type="entry name" value="HAD-like"/>
    <property type="match status" value="1"/>
</dbReference>
<dbReference type="Pfam" id="PF02358">
    <property type="entry name" value="Trehalose_PPase"/>
    <property type="match status" value="1"/>
</dbReference>